<gene>
    <name evidence="4" type="ORF">WT44_30855</name>
</gene>
<evidence type="ECO:0000256" key="2">
    <source>
        <dbReference type="ARBA" id="ARBA00024063"/>
    </source>
</evidence>
<sequence>MSRPTKRLANAARLSALREAIDRKQCIRLMESFSPISAMIIESLCLNSGGQALTYDGFWSSSLTDSTVRGKPDIELLDLRSRLANIGEIFENTNLPLVMDGDTGGQSEHLALNVPLIEAAGVSALIIEDKVGLKRNSLFGNDVFQEQADIREFSEKLKIAADAKNHRDFMIIARIESLILEKGMDDALRRAYAYSEAGADGVMIHSRRASADEVFEFARHYRRNFPTTPLVCVPTSFNSVRYDDLAAAGFNIVIYANQLLRAAYPAMESVARSILEHGRSLEAEPALLPIKDVLSLIPGAG</sequence>
<dbReference type="KEGG" id="bstg:WT74_17330"/>
<accession>A0A107T4X0</accession>
<dbReference type="Proteomes" id="UP000068603">
    <property type="component" value="Unassembled WGS sequence"/>
</dbReference>
<dbReference type="InterPro" id="IPR039556">
    <property type="entry name" value="ICL/PEPM"/>
</dbReference>
<dbReference type="EMBL" id="LPHB01000092">
    <property type="protein sequence ID" value="KWA52755.1"/>
    <property type="molecule type" value="Genomic_DNA"/>
</dbReference>
<dbReference type="Gene3D" id="3.20.20.60">
    <property type="entry name" value="Phosphoenolpyruvate-binding domains"/>
    <property type="match status" value="1"/>
</dbReference>
<dbReference type="InterPro" id="IPR040442">
    <property type="entry name" value="Pyrv_kinase-like_dom_sf"/>
</dbReference>
<dbReference type="EC" id="5.4.2.9" evidence="2"/>
<name>A0A107T4X0_9BURK</name>
<dbReference type="RefSeq" id="WP_059558884.1">
    <property type="nucleotide sequence ID" value="NZ_CP013460.1"/>
</dbReference>
<dbReference type="PANTHER" id="PTHR42905">
    <property type="entry name" value="PHOSPHOENOLPYRUVATE CARBOXYLASE"/>
    <property type="match status" value="1"/>
</dbReference>
<proteinExistence type="inferred from homology"/>
<dbReference type="STRING" id="1503054.WT74_17330"/>
<evidence type="ECO:0000256" key="1">
    <source>
        <dbReference type="ARBA" id="ARBA00023235"/>
    </source>
</evidence>
<dbReference type="Pfam" id="PF13714">
    <property type="entry name" value="PEP_mutase"/>
    <property type="match status" value="1"/>
</dbReference>
<dbReference type="PANTHER" id="PTHR42905:SF7">
    <property type="entry name" value="PHOSPHOENOLPYRUVATE PHOSPHOMUTASE"/>
    <property type="match status" value="1"/>
</dbReference>
<dbReference type="InterPro" id="IPR015813">
    <property type="entry name" value="Pyrv/PenolPyrv_kinase-like_dom"/>
</dbReference>
<protein>
    <recommendedName>
        <fullName evidence="2">phosphoenolpyruvate mutase</fullName>
        <ecNumber evidence="2">5.4.2.9</ecNumber>
    </recommendedName>
</protein>
<keyword evidence="4" id="KW-0670">Pyruvate</keyword>
<dbReference type="AlphaFoldDB" id="A0A107T4X0"/>
<reference evidence="4 5" key="1">
    <citation type="submission" date="2015-11" db="EMBL/GenBank/DDBJ databases">
        <title>Expanding the genomic diversity of Burkholderia species for the development of highly accurate diagnostics.</title>
        <authorList>
            <person name="Sahl J."/>
            <person name="Keim P."/>
            <person name="Wagner D."/>
        </authorList>
    </citation>
    <scope>NUCLEOTIDE SEQUENCE [LARGE SCALE GENOMIC DNA]</scope>
    <source>
        <strain evidence="4 5">MSMB1960WGS</strain>
    </source>
</reference>
<dbReference type="GO" id="GO:0050188">
    <property type="term" value="F:phosphoenolpyruvate mutase activity"/>
    <property type="evidence" value="ECO:0007669"/>
    <property type="project" value="UniProtKB-EC"/>
</dbReference>
<keyword evidence="1" id="KW-0413">Isomerase</keyword>
<dbReference type="SUPFAM" id="SSF51621">
    <property type="entry name" value="Phosphoenolpyruvate/pyruvate domain"/>
    <property type="match status" value="1"/>
</dbReference>
<comment type="caution">
    <text evidence="4">The sequence shown here is derived from an EMBL/GenBank/DDBJ whole genome shotgun (WGS) entry which is preliminary data.</text>
</comment>
<evidence type="ECO:0000313" key="4">
    <source>
        <dbReference type="EMBL" id="KWA52755.1"/>
    </source>
</evidence>
<comment type="similarity">
    <text evidence="3">Belongs to the isocitrate lyase/PEP mutase superfamily. PEP mutase family.</text>
</comment>
<evidence type="ECO:0000256" key="3">
    <source>
        <dbReference type="ARBA" id="ARBA00038455"/>
    </source>
</evidence>
<evidence type="ECO:0000313" key="5">
    <source>
        <dbReference type="Proteomes" id="UP000068603"/>
    </source>
</evidence>
<dbReference type="InterPro" id="IPR012698">
    <property type="entry name" value="PEnolPyrv_PMutase_core"/>
</dbReference>
<dbReference type="CDD" id="cd00377">
    <property type="entry name" value="ICL_PEPM"/>
    <property type="match status" value="1"/>
</dbReference>
<dbReference type="NCBIfam" id="TIGR02320">
    <property type="entry name" value="PEP_mutase"/>
    <property type="match status" value="1"/>
</dbReference>
<organism evidence="4">
    <name type="scientific">Burkholderia stagnalis</name>
    <dbReference type="NCBI Taxonomy" id="1503054"/>
    <lineage>
        <taxon>Bacteria</taxon>
        <taxon>Pseudomonadati</taxon>
        <taxon>Pseudomonadota</taxon>
        <taxon>Betaproteobacteria</taxon>
        <taxon>Burkholderiales</taxon>
        <taxon>Burkholderiaceae</taxon>
        <taxon>Burkholderia</taxon>
        <taxon>Burkholderia cepacia complex</taxon>
    </lineage>
</organism>